<feature type="domain" description="RPAP1 C-terminal" evidence="5">
    <location>
        <begin position="378"/>
        <end position="456"/>
    </location>
</feature>
<dbReference type="Pfam" id="PF08620">
    <property type="entry name" value="RPAP1_C"/>
    <property type="match status" value="1"/>
</dbReference>
<evidence type="ECO:0000256" key="4">
    <source>
        <dbReference type="ARBA" id="ARBA00023242"/>
    </source>
</evidence>
<feature type="domain" description="RPAP1 N-terminal" evidence="6">
    <location>
        <begin position="252"/>
        <end position="295"/>
    </location>
</feature>
<dbReference type="InterPro" id="IPR013929">
    <property type="entry name" value="RPAP1_C"/>
</dbReference>
<reference evidence="9" key="1">
    <citation type="submission" date="2016-04" db="EMBL/GenBank/DDBJ databases">
        <title>Cephalotus genome sequencing.</title>
        <authorList>
            <person name="Fukushima K."/>
            <person name="Hasebe M."/>
            <person name="Fang X."/>
        </authorList>
    </citation>
    <scope>NUCLEOTIDE SEQUENCE [LARGE SCALE GENOMIC DNA]</scope>
    <source>
        <strain evidence="9">cv. St1</strain>
    </source>
</reference>
<evidence type="ECO:0000259" key="5">
    <source>
        <dbReference type="Pfam" id="PF08620"/>
    </source>
</evidence>
<name>A0A1Q3D298_CEPFO</name>
<feature type="domain" description="RPAP1/MINIYO-like TPR repeats" evidence="7">
    <location>
        <begin position="1361"/>
        <end position="1493"/>
    </location>
</feature>
<dbReference type="EMBL" id="BDDD01003968">
    <property type="protein sequence ID" value="GAV86607.1"/>
    <property type="molecule type" value="Genomic_DNA"/>
</dbReference>
<evidence type="ECO:0000256" key="1">
    <source>
        <dbReference type="ARBA" id="ARBA00004123"/>
    </source>
</evidence>
<proteinExistence type="inferred from homology"/>
<keyword evidence="9" id="KW-1185">Reference proteome</keyword>
<evidence type="ECO:0000256" key="2">
    <source>
        <dbReference type="ARBA" id="ARBA00009953"/>
    </source>
</evidence>
<evidence type="ECO:0000259" key="7">
    <source>
        <dbReference type="Pfam" id="PF25766"/>
    </source>
</evidence>
<dbReference type="PANTHER" id="PTHR47605:SF2">
    <property type="entry name" value="TRANSCRIPTIONAL ELONGATION REGULATOR MINIYO"/>
    <property type="match status" value="1"/>
</dbReference>
<evidence type="ECO:0000259" key="6">
    <source>
        <dbReference type="Pfam" id="PF08621"/>
    </source>
</evidence>
<dbReference type="InterPro" id="IPR013930">
    <property type="entry name" value="RPAP1_N"/>
</dbReference>
<evidence type="ECO:0000313" key="8">
    <source>
        <dbReference type="EMBL" id="GAV86607.1"/>
    </source>
</evidence>
<dbReference type="Pfam" id="PF08621">
    <property type="entry name" value="RPAP1_N"/>
    <property type="match status" value="1"/>
</dbReference>
<dbReference type="STRING" id="3775.A0A1Q3D298"/>
<dbReference type="Pfam" id="PF25766">
    <property type="entry name" value="TPR_RPAP1"/>
    <property type="match status" value="1"/>
</dbReference>
<comment type="similarity">
    <text evidence="2">Belongs to the RPAP1 family.</text>
</comment>
<organism evidence="8 9">
    <name type="scientific">Cephalotus follicularis</name>
    <name type="common">Albany pitcher plant</name>
    <dbReference type="NCBI Taxonomy" id="3775"/>
    <lineage>
        <taxon>Eukaryota</taxon>
        <taxon>Viridiplantae</taxon>
        <taxon>Streptophyta</taxon>
        <taxon>Embryophyta</taxon>
        <taxon>Tracheophyta</taxon>
        <taxon>Spermatophyta</taxon>
        <taxon>Magnoliopsida</taxon>
        <taxon>eudicotyledons</taxon>
        <taxon>Gunneridae</taxon>
        <taxon>Pentapetalae</taxon>
        <taxon>rosids</taxon>
        <taxon>fabids</taxon>
        <taxon>Oxalidales</taxon>
        <taxon>Cephalotaceae</taxon>
        <taxon>Cephalotus</taxon>
    </lineage>
</organism>
<dbReference type="PANTHER" id="PTHR47605">
    <property type="entry name" value="TRANSCRIPTIONAL ELONGATION REGULATOR MINIYO"/>
    <property type="match status" value="1"/>
</dbReference>
<comment type="caution">
    <text evidence="8">The sequence shown here is derived from an EMBL/GenBank/DDBJ whole genome shotgun (WGS) entry which is preliminary data.</text>
</comment>
<dbReference type="InterPro" id="IPR057989">
    <property type="entry name" value="TPR_RPAP1/MINIYO-like"/>
</dbReference>
<dbReference type="OrthoDB" id="348201at2759"/>
<evidence type="ECO:0000256" key="3">
    <source>
        <dbReference type="ARBA" id="ARBA00023163"/>
    </source>
</evidence>
<keyword evidence="4" id="KW-0539">Nucleus</keyword>
<dbReference type="InterPro" id="IPR055326">
    <property type="entry name" value="MINIYO"/>
</dbReference>
<protein>
    <submittedName>
        <fullName evidence="8">RPAP1_C domain-containing protein/RPAP1_N domain-containing protein</fullName>
    </submittedName>
</protein>
<dbReference type="Proteomes" id="UP000187406">
    <property type="component" value="Unassembled WGS sequence"/>
</dbReference>
<accession>A0A1Q3D298</accession>
<evidence type="ECO:0000313" key="9">
    <source>
        <dbReference type="Proteomes" id="UP000187406"/>
    </source>
</evidence>
<dbReference type="InterPro" id="IPR016024">
    <property type="entry name" value="ARM-type_fold"/>
</dbReference>
<keyword evidence="3" id="KW-0804">Transcription</keyword>
<dbReference type="FunCoup" id="A0A1Q3D298">
    <property type="interactions" value="2284"/>
</dbReference>
<sequence length="1582" mass="176779">MSMAKKDQSDSKTKTPKIYSTTQNLIAENKLQISEGSSKASSLIGSIIEKGISNTNRPFFSPTPPPKPSVLPFPVARHRSHGPHWDPIGSQKGDELDNGKYANDGEDGGIANFDPISTFANPVQRKEKKGLDFSSWKKTIPGDRSSMANKMEENTSLIGKVEKQRMAQEATKIAEKQNILGDPSIANEDLSAHVAMDVEPHAADTLTDYSGLTLVADMEVDNSNQLRVEENVKGAISGSFKEKQESMFLESEIDAENRARLRRMAPDEIAEAQAEIMEKMNPALLNFLKKRGQDKLKKQGSSILDMATNGKPGVACDENQFIQDAKGSSFIGSDLSLKLAPSKNIHNVPEKGVVQNFSASNGSLWNAWSERVEVVRHLRFSLDGTVVDNNFGQIAETGDSVQHSVDSVTERDFLRTEGDPGAAGYTIKEAVALTRSVVPGQRALALHLLASVLDKALNNIYQKQVGSMQNENDVDKSIDWEAVWAFVLGPEPELVLSLRMSLDDNHDSVVLACAKAIQCILSCELNENFFDISEKIAFYGKDICTAPVFRRKPEIDVGFLHGGFWKYNAKPSSIPPFSEDFVSDDIQGKHTIQDDIFLAQQDFAAGLVRMGILPRIRYLLETNPTAALEECIISTLIAIARHSPTCANAVMKCERLVQTVVHRFTIKSNVEVHPSHIKSVCLLRVLAGSDKKHCLEFIKSGIFQAMTWQLYQCVPSLDPWVKLGREKCKLSSALMIEQLRFWKVCIQYEYCVSYFPDIFSALCLWLTPPTFEKLIKNNVLSEFASISKEAFLVLEALARTLPNFYSQKLHRNQIPECADNDMETWSWSYVSPIVDLATNWLSSKSELFNWKEGIKTDIFQDRSVTPLLWVYSAVMHMLSSVLERVSPDLHGSGVHVPWLPEFVPKVGLEIIRNGFLSFSGSNDSILKTDFAGGRSFIEDLCYLRQQSKSETSLASVCCLYGLVRVVISIDNLIRLAKAGIHNPGSQGFSISRAEDILEHGVLKASLVEFRFLLNIFMQLIASEWHFVQSIEKFGRGGPAPGLGFGWGASGGGFWSMNILLAQTDAWLLIHLLDIFQNVPTKGLLTNEEMAFAVQGINSALGVCVSVGPRDKVIMEKALDIMLQVHTLKFLNLCIQHFLQFNRRTKLFGWEYKEEDYLLFSETLGSHFRNRWLCIKKTKAMCSDSSSCNTSSEKGSMSLETIHEDLDMSNMTSEDHPCTSLVVEWAHQRLPLPMHWFLSPISTICDSKHAGLQSSNALNLMQDNSDVFEVAKGGLFLLLGFEAMCAFLPMDISTPVRNVPLIWKLHSLSVILLAGMGVLEEEKSRDVYQSLQQLYGQLVDEARSNRSAEFVMDKCANLLPETEKKDNVEFLRFQSEVHESYSTFIETLVEQYAAISYGDMVYGRQVAVYLHRSTEAPVRLAAWNALSNARVLELLPPLQECFTDAEGYLEPVEDNEAILDAYVKSWISSALDKAATRRSVAFTLVMHHLSSFIFLYPTSDSLSLRNKLAKSLLRDYYRKPQHKGMMLDLIRYHQPSTLSAPEQKEGSSIPSSIVEDRFEVLKEACEGSSTLLTEVEKLKTLVR</sequence>
<gene>
    <name evidence="8" type="ORF">CFOL_v3_30036</name>
</gene>
<dbReference type="InParanoid" id="A0A1Q3D298"/>
<dbReference type="SUPFAM" id="SSF48371">
    <property type="entry name" value="ARM repeat"/>
    <property type="match status" value="1"/>
</dbReference>
<comment type="subcellular location">
    <subcellularLocation>
        <location evidence="1">Nucleus</location>
    </subcellularLocation>
</comment>